<sequence>MNKNYSEKRIPRPPNAFMLFGQKYRRTVAQQYPSYTNKQISKILGDKWRKMDPAEKDSYHCLANEAHANHMKKYPGYYYSPLEARQRKAERKRKYMQKITLRRNNSESSENVMGLPNITNTQFVQYNYNLMPTCCSSNPLDSLTISDPNGSDLNGYHGLFGDHCYAAFIEPDTSHHPHQPHPPQSAGPHHHIEFEQSQLQQQLLPYQPPSHLFDSQRPCQRSHGFPVHYIKEEPTTPITPTTPTPPTSTSSTPTITSANQNLCSLQLLPDQHQQLQLQPQPDLLDFEALDKLIGNANLDNWNFLVDFKF</sequence>
<feature type="region of interest" description="Disordered" evidence="13">
    <location>
        <begin position="233"/>
        <end position="254"/>
    </location>
</feature>
<evidence type="ECO:0000313" key="15">
    <source>
        <dbReference type="EnsemblMetazoa" id="tetur23g00840.1"/>
    </source>
</evidence>
<dbReference type="HOGENOM" id="CLU_901165_0_0_1"/>
<evidence type="ECO:0000256" key="1">
    <source>
        <dbReference type="ARBA" id="ARBA00004324"/>
    </source>
</evidence>
<feature type="domain" description="HMG box" evidence="14">
    <location>
        <begin position="10"/>
        <end position="78"/>
    </location>
</feature>
<gene>
    <name evidence="15" type="primary">107367751</name>
</gene>
<keyword evidence="8" id="KW-0010">Activator</keyword>
<dbReference type="GO" id="GO:0005516">
    <property type="term" value="F:calmodulin binding"/>
    <property type="evidence" value="ECO:0007669"/>
    <property type="project" value="UniProtKB-KW"/>
</dbReference>
<evidence type="ECO:0000256" key="10">
    <source>
        <dbReference type="ARBA" id="ARBA00032498"/>
    </source>
</evidence>
<dbReference type="SMART" id="SM00398">
    <property type="entry name" value="HMG"/>
    <property type="match status" value="1"/>
</dbReference>
<dbReference type="PANTHER" id="PTHR10270:SF161">
    <property type="entry name" value="SEX-DETERMINING REGION Y PROTEIN"/>
    <property type="match status" value="1"/>
</dbReference>
<dbReference type="InterPro" id="IPR050140">
    <property type="entry name" value="SRY-related_HMG-box_TF-like"/>
</dbReference>
<reference evidence="16" key="1">
    <citation type="submission" date="2011-08" db="EMBL/GenBank/DDBJ databases">
        <authorList>
            <person name="Rombauts S."/>
        </authorList>
    </citation>
    <scope>NUCLEOTIDE SEQUENCE</scope>
    <source>
        <strain evidence="16">London</strain>
    </source>
</reference>
<dbReference type="GO" id="GO:0016607">
    <property type="term" value="C:nuclear speck"/>
    <property type="evidence" value="ECO:0007669"/>
    <property type="project" value="UniProtKB-SubCell"/>
</dbReference>
<evidence type="ECO:0000256" key="11">
    <source>
        <dbReference type="ARBA" id="ARBA00045821"/>
    </source>
</evidence>
<dbReference type="GO" id="GO:0000122">
    <property type="term" value="P:negative regulation of transcription by RNA polymerase II"/>
    <property type="evidence" value="ECO:0007669"/>
    <property type="project" value="TreeGrafter"/>
</dbReference>
<reference evidence="15" key="2">
    <citation type="submission" date="2015-06" db="UniProtKB">
        <authorList>
            <consortium name="EnsemblMetazoa"/>
        </authorList>
    </citation>
    <scope>IDENTIFICATION</scope>
</reference>
<dbReference type="GO" id="GO:0030154">
    <property type="term" value="P:cell differentiation"/>
    <property type="evidence" value="ECO:0007669"/>
    <property type="project" value="UniProtKB-KW"/>
</dbReference>
<keyword evidence="5" id="KW-0112">Calmodulin-binding</keyword>
<dbReference type="Gene3D" id="1.10.30.10">
    <property type="entry name" value="High mobility group box domain"/>
    <property type="match status" value="1"/>
</dbReference>
<evidence type="ECO:0000256" key="2">
    <source>
        <dbReference type="ARBA" id="ARBA00005998"/>
    </source>
</evidence>
<comment type="function">
    <text evidence="11">Transcriptional regulator that controls a genetic switch in male development. It is necessary and sufficient for initiating male sex determination by directing the development of supporting cell precursors (pre-Sertoli cells) as Sertoli rather than granulosa cells. Involved in different aspects of gene regulation including promoter activation or repression. Binds to the DNA consensus sequence 5'-[AT]AACAA[AT]-3'. SRY HMG box recognizes DNA by partial intercalation in the minor groove and promotes DNA bending. Also involved in pre-mRNA splicing. In male adult brain involved in the maintenance of motor functions of dopaminergic neurons.</text>
</comment>
<dbReference type="AlphaFoldDB" id="T1KVJ0"/>
<dbReference type="InterPro" id="IPR009071">
    <property type="entry name" value="HMG_box_dom"/>
</dbReference>
<evidence type="ECO:0000259" key="14">
    <source>
        <dbReference type="PROSITE" id="PS50118"/>
    </source>
</evidence>
<evidence type="ECO:0000256" key="7">
    <source>
        <dbReference type="ARBA" id="ARBA00023125"/>
    </source>
</evidence>
<proteinExistence type="inferred from homology"/>
<dbReference type="GO" id="GO:0001228">
    <property type="term" value="F:DNA-binding transcription activator activity, RNA polymerase II-specific"/>
    <property type="evidence" value="ECO:0007669"/>
    <property type="project" value="TreeGrafter"/>
</dbReference>
<evidence type="ECO:0000256" key="13">
    <source>
        <dbReference type="SAM" id="MobiDB-lite"/>
    </source>
</evidence>
<keyword evidence="16" id="KW-1185">Reference proteome</keyword>
<organism evidence="15 16">
    <name type="scientific">Tetranychus urticae</name>
    <name type="common">Two-spotted spider mite</name>
    <dbReference type="NCBI Taxonomy" id="32264"/>
    <lineage>
        <taxon>Eukaryota</taxon>
        <taxon>Metazoa</taxon>
        <taxon>Ecdysozoa</taxon>
        <taxon>Arthropoda</taxon>
        <taxon>Chelicerata</taxon>
        <taxon>Arachnida</taxon>
        <taxon>Acari</taxon>
        <taxon>Acariformes</taxon>
        <taxon>Trombidiformes</taxon>
        <taxon>Prostigmata</taxon>
        <taxon>Eleutherengona</taxon>
        <taxon>Raphignathae</taxon>
        <taxon>Tetranychoidea</taxon>
        <taxon>Tetranychidae</taxon>
        <taxon>Tetranychus</taxon>
    </lineage>
</organism>
<dbReference type="Pfam" id="PF00505">
    <property type="entry name" value="HMG_box"/>
    <property type="match status" value="1"/>
</dbReference>
<dbReference type="eggNOG" id="KOG0528">
    <property type="taxonomic scope" value="Eukaryota"/>
</dbReference>
<keyword evidence="9" id="KW-0804">Transcription</keyword>
<evidence type="ECO:0000256" key="12">
    <source>
        <dbReference type="PROSITE-ProRule" id="PRU00267"/>
    </source>
</evidence>
<evidence type="ECO:0000256" key="6">
    <source>
        <dbReference type="ARBA" id="ARBA00022928"/>
    </source>
</evidence>
<keyword evidence="6" id="KW-0726">Sexual differentiation</keyword>
<dbReference type="SUPFAM" id="SSF47095">
    <property type="entry name" value="HMG-box"/>
    <property type="match status" value="1"/>
</dbReference>
<dbReference type="GO" id="GO:0000978">
    <property type="term" value="F:RNA polymerase II cis-regulatory region sequence-specific DNA binding"/>
    <property type="evidence" value="ECO:0007669"/>
    <property type="project" value="TreeGrafter"/>
</dbReference>
<feature type="DNA-binding region" description="HMG box" evidence="12">
    <location>
        <begin position="10"/>
        <end position="78"/>
    </location>
</feature>
<dbReference type="EnsemblMetazoa" id="tetur23g00840.1">
    <property type="protein sequence ID" value="tetur23g00840.1"/>
    <property type="gene ID" value="tetur23g00840"/>
</dbReference>
<dbReference type="GO" id="GO:0007548">
    <property type="term" value="P:sex differentiation"/>
    <property type="evidence" value="ECO:0007669"/>
    <property type="project" value="UniProtKB-KW"/>
</dbReference>
<keyword evidence="12" id="KW-0539">Nucleus</keyword>
<dbReference type="InterPro" id="IPR036910">
    <property type="entry name" value="HMG_box_dom_sf"/>
</dbReference>
<comment type="subcellular location">
    <subcellularLocation>
        <location evidence="1">Nucleus speckle</location>
    </subcellularLocation>
</comment>
<name>T1KVJ0_TETUR</name>
<dbReference type="EMBL" id="CAEY01000613">
    <property type="status" value="NOT_ANNOTATED_CDS"/>
    <property type="molecule type" value="Genomic_DNA"/>
</dbReference>
<dbReference type="PROSITE" id="PS50118">
    <property type="entry name" value="HMG_BOX_2"/>
    <property type="match status" value="1"/>
</dbReference>
<evidence type="ECO:0000256" key="3">
    <source>
        <dbReference type="ARBA" id="ARBA00019052"/>
    </source>
</evidence>
<evidence type="ECO:0000256" key="5">
    <source>
        <dbReference type="ARBA" id="ARBA00022860"/>
    </source>
</evidence>
<dbReference type="PANTHER" id="PTHR10270">
    <property type="entry name" value="SOX TRANSCRIPTION FACTOR"/>
    <property type="match status" value="1"/>
</dbReference>
<evidence type="ECO:0000256" key="4">
    <source>
        <dbReference type="ARBA" id="ARBA00022782"/>
    </source>
</evidence>
<keyword evidence="7 12" id="KW-0238">DNA-binding</keyword>
<dbReference type="OrthoDB" id="8808691at2759"/>
<dbReference type="Proteomes" id="UP000015104">
    <property type="component" value="Unassembled WGS sequence"/>
</dbReference>
<dbReference type="KEGG" id="tut:107367751"/>
<comment type="similarity">
    <text evidence="2">Belongs to the SRY family.</text>
</comment>
<accession>T1KVJ0</accession>
<evidence type="ECO:0000256" key="8">
    <source>
        <dbReference type="ARBA" id="ARBA00023159"/>
    </source>
</evidence>
<dbReference type="CDD" id="cd01389">
    <property type="entry name" value="HMG-box_ROX1-like"/>
    <property type="match status" value="1"/>
</dbReference>
<evidence type="ECO:0000313" key="16">
    <source>
        <dbReference type="Proteomes" id="UP000015104"/>
    </source>
</evidence>
<keyword evidence="4" id="KW-0221">Differentiation</keyword>
<protein>
    <recommendedName>
        <fullName evidence="3">Sex-determining region Y protein</fullName>
    </recommendedName>
    <alternativeName>
        <fullName evidence="10">Testis-determining factor</fullName>
    </alternativeName>
</protein>
<evidence type="ECO:0000256" key="9">
    <source>
        <dbReference type="ARBA" id="ARBA00023163"/>
    </source>
</evidence>